<dbReference type="AlphaFoldDB" id="A0A388KED8"/>
<feature type="compositionally biased region" description="Basic and acidic residues" evidence="1">
    <location>
        <begin position="432"/>
        <end position="464"/>
    </location>
</feature>
<evidence type="ECO:0008006" key="4">
    <source>
        <dbReference type="Google" id="ProtNLM"/>
    </source>
</evidence>
<comment type="caution">
    <text evidence="2">The sequence shown here is derived from an EMBL/GenBank/DDBJ whole genome shotgun (WGS) entry which is preliminary data.</text>
</comment>
<evidence type="ECO:0000256" key="1">
    <source>
        <dbReference type="SAM" id="MobiDB-lite"/>
    </source>
</evidence>
<evidence type="ECO:0000313" key="2">
    <source>
        <dbReference type="EMBL" id="GBG68418.1"/>
    </source>
</evidence>
<evidence type="ECO:0000313" key="3">
    <source>
        <dbReference type="Proteomes" id="UP000265515"/>
    </source>
</evidence>
<dbReference type="Gramene" id="GBG68418">
    <property type="protein sequence ID" value="GBG68418"/>
    <property type="gene ID" value="CBR_g2962"/>
</dbReference>
<dbReference type="Proteomes" id="UP000265515">
    <property type="component" value="Unassembled WGS sequence"/>
</dbReference>
<accession>A0A388KED8</accession>
<dbReference type="SUPFAM" id="SSF52058">
    <property type="entry name" value="L domain-like"/>
    <property type="match status" value="1"/>
</dbReference>
<keyword evidence="3" id="KW-1185">Reference proteome</keyword>
<dbReference type="Gene3D" id="3.80.10.10">
    <property type="entry name" value="Ribonuclease Inhibitor"/>
    <property type="match status" value="1"/>
</dbReference>
<sequence length="489" mass="53326">MSVEWRDMVTEKLYDKEKALYRRSGGCVLSSSSSTTTSSSSTLFGSSLNTWSSSLSLFPMVGDVAGGGGGGGGACAQQRGGGGGGGAGGFGVGRRGGSGWGNCGGGAVIEPAFPNLTRLKLTELLACTDEYLQSLIDECPALTSLDLHWGNPYETEDETRHEQLVMNVVIDAPHLTDLRFAFAAYEEFHKCCLSLTTPKLRSLHVCADNEQALDVNLWKGCESLQSLDLSCHTVRLRFGLQPFHSSFRRLSSSTASASSSSSSASPNPSSRSTYLHLLYPLCSGLTEIKLRGWQWFGAKDLIFSNIDTLRHLHILAGANGPGDFFPEEVRPAEISLDDLVQRSALLRSLCIDLPGLRSVQEKMDGGTAVWEELGALCLQVEEADQRTSAEIDKVVRRCPRVKRVKVVTASDGGLSYMKRQYDLEDGTYKRFLSTEEEREGGRRSGSEAGVREGVEVRGQDRKQEQSTTQHMMCQLRRQFSNAPVQVEII</sequence>
<dbReference type="InterPro" id="IPR032675">
    <property type="entry name" value="LRR_dom_sf"/>
</dbReference>
<feature type="region of interest" description="Disordered" evidence="1">
    <location>
        <begin position="432"/>
        <end position="472"/>
    </location>
</feature>
<proteinExistence type="predicted"/>
<organism evidence="2 3">
    <name type="scientific">Chara braunii</name>
    <name type="common">Braun's stonewort</name>
    <dbReference type="NCBI Taxonomy" id="69332"/>
    <lineage>
        <taxon>Eukaryota</taxon>
        <taxon>Viridiplantae</taxon>
        <taxon>Streptophyta</taxon>
        <taxon>Charophyceae</taxon>
        <taxon>Charales</taxon>
        <taxon>Characeae</taxon>
        <taxon>Chara</taxon>
    </lineage>
</organism>
<reference evidence="2 3" key="1">
    <citation type="journal article" date="2018" name="Cell">
        <title>The Chara Genome: Secondary Complexity and Implications for Plant Terrestrialization.</title>
        <authorList>
            <person name="Nishiyama T."/>
            <person name="Sakayama H."/>
            <person name="Vries J.D."/>
            <person name="Buschmann H."/>
            <person name="Saint-Marcoux D."/>
            <person name="Ullrich K.K."/>
            <person name="Haas F.B."/>
            <person name="Vanderstraeten L."/>
            <person name="Becker D."/>
            <person name="Lang D."/>
            <person name="Vosolsobe S."/>
            <person name="Rombauts S."/>
            <person name="Wilhelmsson P.K.I."/>
            <person name="Janitza P."/>
            <person name="Kern R."/>
            <person name="Heyl A."/>
            <person name="Rumpler F."/>
            <person name="Villalobos L.I.A.C."/>
            <person name="Clay J.M."/>
            <person name="Skokan R."/>
            <person name="Toyoda A."/>
            <person name="Suzuki Y."/>
            <person name="Kagoshima H."/>
            <person name="Schijlen E."/>
            <person name="Tajeshwar N."/>
            <person name="Catarino B."/>
            <person name="Hetherington A.J."/>
            <person name="Saltykova A."/>
            <person name="Bonnot C."/>
            <person name="Breuninger H."/>
            <person name="Symeonidi A."/>
            <person name="Radhakrishnan G.V."/>
            <person name="Van Nieuwerburgh F."/>
            <person name="Deforce D."/>
            <person name="Chang C."/>
            <person name="Karol K.G."/>
            <person name="Hedrich R."/>
            <person name="Ulvskov P."/>
            <person name="Glockner G."/>
            <person name="Delwiche C.F."/>
            <person name="Petrasek J."/>
            <person name="Van de Peer Y."/>
            <person name="Friml J."/>
            <person name="Beilby M."/>
            <person name="Dolan L."/>
            <person name="Kohara Y."/>
            <person name="Sugano S."/>
            <person name="Fujiyama A."/>
            <person name="Delaux P.-M."/>
            <person name="Quint M."/>
            <person name="TheiBen G."/>
            <person name="Hagemann M."/>
            <person name="Harholt J."/>
            <person name="Dunand C."/>
            <person name="Zachgo S."/>
            <person name="Langdale J."/>
            <person name="Maumus F."/>
            <person name="Straeten D.V.D."/>
            <person name="Gould S.B."/>
            <person name="Rensing S.A."/>
        </authorList>
    </citation>
    <scope>NUCLEOTIDE SEQUENCE [LARGE SCALE GENOMIC DNA]</scope>
    <source>
        <strain evidence="2 3">S276</strain>
    </source>
</reference>
<dbReference type="EMBL" id="BFEA01000100">
    <property type="protein sequence ID" value="GBG68418.1"/>
    <property type="molecule type" value="Genomic_DNA"/>
</dbReference>
<name>A0A388KED8_CHABU</name>
<protein>
    <recommendedName>
        <fullName evidence="4">FBD domain-containing protein</fullName>
    </recommendedName>
</protein>
<gene>
    <name evidence="2" type="ORF">CBR_g2962</name>
</gene>